<dbReference type="Proteomes" id="UP001283361">
    <property type="component" value="Unassembled WGS sequence"/>
</dbReference>
<gene>
    <name evidence="1" type="ORF">RRG08_067008</name>
</gene>
<name>A0AAE0Z7N9_9GAST</name>
<dbReference type="EMBL" id="JAWDGP010004444">
    <property type="protein sequence ID" value="KAK3764334.1"/>
    <property type="molecule type" value="Genomic_DNA"/>
</dbReference>
<reference evidence="1" key="1">
    <citation type="journal article" date="2023" name="G3 (Bethesda)">
        <title>A reference genome for the long-term kleptoplast-retaining sea slug Elysia crispata morphotype clarki.</title>
        <authorList>
            <person name="Eastman K.E."/>
            <person name="Pendleton A.L."/>
            <person name="Shaikh M.A."/>
            <person name="Suttiyut T."/>
            <person name="Ogas R."/>
            <person name="Tomko P."/>
            <person name="Gavelis G."/>
            <person name="Widhalm J.R."/>
            <person name="Wisecaver J.H."/>
        </authorList>
    </citation>
    <scope>NUCLEOTIDE SEQUENCE</scope>
    <source>
        <strain evidence="1">ECLA1</strain>
    </source>
</reference>
<sequence>MFCLLKLKKNQAPIFFDWLSSVNLMNDNNIATVLFSTRKRQKIAVKQLTRPIHPVYQSRLSPPCPGSPGSEAAYQTDTSCLPVEIVSPLSSRDCLPLVQVRQAVKQLTRPIHPVYQSRLSPPCPGSPGSEAAYQTDTSCLPVEIVSPCPGSPGSEAAYQTDTSCLPVEIVSPCPGSPGSEVAYQTDTSCLPVEIVSPCPGSPGSEAAYQTDTSCLPVEIVSPLSRFARQ</sequence>
<proteinExistence type="predicted"/>
<accession>A0AAE0Z7N9</accession>
<comment type="caution">
    <text evidence="1">The sequence shown here is derived from an EMBL/GenBank/DDBJ whole genome shotgun (WGS) entry which is preliminary data.</text>
</comment>
<evidence type="ECO:0000313" key="1">
    <source>
        <dbReference type="EMBL" id="KAK3764334.1"/>
    </source>
</evidence>
<protein>
    <submittedName>
        <fullName evidence="1">Uncharacterized protein</fullName>
    </submittedName>
</protein>
<organism evidence="1 2">
    <name type="scientific">Elysia crispata</name>
    <name type="common">lettuce slug</name>
    <dbReference type="NCBI Taxonomy" id="231223"/>
    <lineage>
        <taxon>Eukaryota</taxon>
        <taxon>Metazoa</taxon>
        <taxon>Spiralia</taxon>
        <taxon>Lophotrochozoa</taxon>
        <taxon>Mollusca</taxon>
        <taxon>Gastropoda</taxon>
        <taxon>Heterobranchia</taxon>
        <taxon>Euthyneura</taxon>
        <taxon>Panpulmonata</taxon>
        <taxon>Sacoglossa</taxon>
        <taxon>Placobranchoidea</taxon>
        <taxon>Plakobranchidae</taxon>
        <taxon>Elysia</taxon>
    </lineage>
</organism>
<keyword evidence="2" id="KW-1185">Reference proteome</keyword>
<evidence type="ECO:0000313" key="2">
    <source>
        <dbReference type="Proteomes" id="UP001283361"/>
    </source>
</evidence>
<dbReference type="AlphaFoldDB" id="A0AAE0Z7N9"/>